<evidence type="ECO:0000313" key="2">
    <source>
        <dbReference type="Proteomes" id="UP001238088"/>
    </source>
</evidence>
<dbReference type="Proteomes" id="UP001238088">
    <property type="component" value="Unassembled WGS sequence"/>
</dbReference>
<proteinExistence type="predicted"/>
<dbReference type="EMBL" id="JAUSUB010000019">
    <property type="protein sequence ID" value="MDQ0272029.1"/>
    <property type="molecule type" value="Genomic_DNA"/>
</dbReference>
<organism evidence="1 2">
    <name type="scientific">Cytobacillus purgationiresistens</name>
    <dbReference type="NCBI Taxonomy" id="863449"/>
    <lineage>
        <taxon>Bacteria</taxon>
        <taxon>Bacillati</taxon>
        <taxon>Bacillota</taxon>
        <taxon>Bacilli</taxon>
        <taxon>Bacillales</taxon>
        <taxon>Bacillaceae</taxon>
        <taxon>Cytobacillus</taxon>
    </lineage>
</organism>
<name>A0ABU0AMC6_9BACI</name>
<accession>A0ABU0AMC6</accession>
<reference evidence="1 2" key="1">
    <citation type="submission" date="2023-07" db="EMBL/GenBank/DDBJ databases">
        <title>Genomic Encyclopedia of Type Strains, Phase IV (KMG-IV): sequencing the most valuable type-strain genomes for metagenomic binning, comparative biology and taxonomic classification.</title>
        <authorList>
            <person name="Goeker M."/>
        </authorList>
    </citation>
    <scope>NUCLEOTIDE SEQUENCE [LARGE SCALE GENOMIC DNA]</scope>
    <source>
        <strain evidence="1 2">DSM 23494</strain>
    </source>
</reference>
<protein>
    <submittedName>
        <fullName evidence="1">Ethanolamine ammonia-lyase small subunit</fullName>
    </submittedName>
</protein>
<comment type="caution">
    <text evidence="1">The sequence shown here is derived from an EMBL/GenBank/DDBJ whole genome shotgun (WGS) entry which is preliminary data.</text>
</comment>
<evidence type="ECO:0000313" key="1">
    <source>
        <dbReference type="EMBL" id="MDQ0272029.1"/>
    </source>
</evidence>
<keyword evidence="2" id="KW-1185">Reference proteome</keyword>
<sequence length="38" mass="4037">MPPVEAGAHLGTVVQKQLKYQASGVTLVSKIRQEGSNN</sequence>
<gene>
    <name evidence="1" type="ORF">J2S17_003921</name>
</gene>